<evidence type="ECO:0000313" key="2">
    <source>
        <dbReference type="EMBL" id="KAF2127977.1"/>
    </source>
</evidence>
<gene>
    <name evidence="2" type="ORF">P153DRAFT_386953</name>
</gene>
<feature type="region of interest" description="Disordered" evidence="1">
    <location>
        <begin position="1"/>
        <end position="37"/>
    </location>
</feature>
<feature type="compositionally biased region" description="Basic residues" evidence="1">
    <location>
        <begin position="1"/>
        <end position="10"/>
    </location>
</feature>
<evidence type="ECO:0000256" key="1">
    <source>
        <dbReference type="SAM" id="MobiDB-lite"/>
    </source>
</evidence>
<protein>
    <submittedName>
        <fullName evidence="2">Uncharacterized protein</fullName>
    </submittedName>
</protein>
<evidence type="ECO:0000313" key="3">
    <source>
        <dbReference type="Proteomes" id="UP000799771"/>
    </source>
</evidence>
<keyword evidence="3" id="KW-1185">Reference proteome</keyword>
<accession>A0A6A6AAU0</accession>
<dbReference type="EMBL" id="ML977509">
    <property type="protein sequence ID" value="KAF2127977.1"/>
    <property type="molecule type" value="Genomic_DNA"/>
</dbReference>
<dbReference type="AlphaFoldDB" id="A0A6A6AAU0"/>
<feature type="compositionally biased region" description="Polar residues" evidence="1">
    <location>
        <begin position="19"/>
        <end position="34"/>
    </location>
</feature>
<organism evidence="2 3">
    <name type="scientific">Dothidotthia symphoricarpi CBS 119687</name>
    <dbReference type="NCBI Taxonomy" id="1392245"/>
    <lineage>
        <taxon>Eukaryota</taxon>
        <taxon>Fungi</taxon>
        <taxon>Dikarya</taxon>
        <taxon>Ascomycota</taxon>
        <taxon>Pezizomycotina</taxon>
        <taxon>Dothideomycetes</taxon>
        <taxon>Pleosporomycetidae</taxon>
        <taxon>Pleosporales</taxon>
        <taxon>Dothidotthiaceae</taxon>
        <taxon>Dothidotthia</taxon>
    </lineage>
</organism>
<sequence>MPTRPARRERRRAERRSQKVSSSLQSAAPSTYDPTYTVMPPFPTPDVTLAAHPSIRPIMLLVLSQEDLVRDQIGAFRMLASIESYRSHPKAEYRMEELRRIAWAHHAHVQKLQALKRRYAEQVTMWGFECSKSREDWNTAFIERRKLHVVQLNREVKKMTLVFEKQLEEVLKNEDLFDGEEHRQVFMDKLNLYRDLFDKTLKETEGMSG</sequence>
<dbReference type="GeneID" id="54411024"/>
<reference evidence="2" key="1">
    <citation type="journal article" date="2020" name="Stud. Mycol.">
        <title>101 Dothideomycetes genomes: a test case for predicting lifestyles and emergence of pathogens.</title>
        <authorList>
            <person name="Haridas S."/>
            <person name="Albert R."/>
            <person name="Binder M."/>
            <person name="Bloem J."/>
            <person name="Labutti K."/>
            <person name="Salamov A."/>
            <person name="Andreopoulos B."/>
            <person name="Baker S."/>
            <person name="Barry K."/>
            <person name="Bills G."/>
            <person name="Bluhm B."/>
            <person name="Cannon C."/>
            <person name="Castanera R."/>
            <person name="Culley D."/>
            <person name="Daum C."/>
            <person name="Ezra D."/>
            <person name="Gonzalez J."/>
            <person name="Henrissat B."/>
            <person name="Kuo A."/>
            <person name="Liang C."/>
            <person name="Lipzen A."/>
            <person name="Lutzoni F."/>
            <person name="Magnuson J."/>
            <person name="Mondo S."/>
            <person name="Nolan M."/>
            <person name="Ohm R."/>
            <person name="Pangilinan J."/>
            <person name="Park H.-J."/>
            <person name="Ramirez L."/>
            <person name="Alfaro M."/>
            <person name="Sun H."/>
            <person name="Tritt A."/>
            <person name="Yoshinaga Y."/>
            <person name="Zwiers L.-H."/>
            <person name="Turgeon B."/>
            <person name="Goodwin S."/>
            <person name="Spatafora J."/>
            <person name="Crous P."/>
            <person name="Grigoriev I."/>
        </authorList>
    </citation>
    <scope>NUCLEOTIDE SEQUENCE</scope>
    <source>
        <strain evidence="2">CBS 119687</strain>
    </source>
</reference>
<dbReference type="RefSeq" id="XP_033522366.1">
    <property type="nucleotide sequence ID" value="XM_033670592.1"/>
</dbReference>
<dbReference type="Proteomes" id="UP000799771">
    <property type="component" value="Unassembled WGS sequence"/>
</dbReference>
<name>A0A6A6AAU0_9PLEO</name>
<proteinExistence type="predicted"/>